<dbReference type="AlphaFoldDB" id="A0A238D1I0"/>
<gene>
    <name evidence="2" type="ORF">THIARS_50302</name>
</gene>
<feature type="region of interest" description="Disordered" evidence="1">
    <location>
        <begin position="177"/>
        <end position="242"/>
    </location>
</feature>
<dbReference type="RefSeq" id="WP_094159443.1">
    <property type="nucleotide sequence ID" value="NZ_LT592170.1"/>
</dbReference>
<name>A0A238D1I0_THIDL</name>
<evidence type="ECO:0000256" key="1">
    <source>
        <dbReference type="SAM" id="MobiDB-lite"/>
    </source>
</evidence>
<organism evidence="2 3">
    <name type="scientific">Thiomonas delicata</name>
    <name type="common">Thiomonas cuprina</name>
    <dbReference type="NCBI Taxonomy" id="364030"/>
    <lineage>
        <taxon>Bacteria</taxon>
        <taxon>Pseudomonadati</taxon>
        <taxon>Pseudomonadota</taxon>
        <taxon>Betaproteobacteria</taxon>
        <taxon>Burkholderiales</taxon>
        <taxon>Thiomonas</taxon>
    </lineage>
</organism>
<dbReference type="InterPro" id="IPR021457">
    <property type="entry name" value="DUF3108"/>
</dbReference>
<evidence type="ECO:0000313" key="2">
    <source>
        <dbReference type="EMBL" id="SBP87054.1"/>
    </source>
</evidence>
<dbReference type="EMBL" id="FLMQ01000045">
    <property type="protein sequence ID" value="SBP87054.1"/>
    <property type="molecule type" value="Genomic_DNA"/>
</dbReference>
<feature type="compositionally biased region" description="Low complexity" evidence="1">
    <location>
        <begin position="104"/>
        <end position="114"/>
    </location>
</feature>
<keyword evidence="3" id="KW-1185">Reference proteome</keyword>
<dbReference type="Proteomes" id="UP000214566">
    <property type="component" value="Unassembled WGS sequence"/>
</dbReference>
<evidence type="ECO:0000313" key="3">
    <source>
        <dbReference type="Proteomes" id="UP000214566"/>
    </source>
</evidence>
<accession>A0A238D1I0</accession>
<feature type="region of interest" description="Disordered" evidence="1">
    <location>
        <begin position="66"/>
        <end position="165"/>
    </location>
</feature>
<dbReference type="Pfam" id="PF11306">
    <property type="entry name" value="DUF3108"/>
    <property type="match status" value="1"/>
</dbReference>
<feature type="compositionally biased region" description="Low complexity" evidence="1">
    <location>
        <begin position="193"/>
        <end position="238"/>
    </location>
</feature>
<proteinExistence type="predicted"/>
<protein>
    <recommendedName>
        <fullName evidence="4">DUF3108 domain-containing protein</fullName>
    </recommendedName>
</protein>
<evidence type="ECO:0008006" key="4">
    <source>
        <dbReference type="Google" id="ProtNLM"/>
    </source>
</evidence>
<feature type="compositionally biased region" description="Low complexity" evidence="1">
    <location>
        <begin position="66"/>
        <end position="91"/>
    </location>
</feature>
<reference evidence="2 3" key="1">
    <citation type="submission" date="2016-06" db="EMBL/GenBank/DDBJ databases">
        <authorList>
            <person name="Kjaerup R.B."/>
            <person name="Dalgaard T.S."/>
            <person name="Juul-Madsen H.R."/>
        </authorList>
    </citation>
    <scope>NUCLEOTIDE SEQUENCE [LARGE SCALE GENOMIC DNA]</scope>
    <source>
        <strain evidence="2 3">DSM 16361</strain>
    </source>
</reference>
<sequence>MPKRKMPATPARPLPPAGPGWQQALLWAALALLLHALALHALGQAFTPIEPGRLPRPIYARLLQPTTTHPQPTAPAMQAAPQHPPAAGRPAASDRPALRLSDTPQARPASAPAQAPSPPRPSASAPRPARPGPPSSQATAGMGPAMPLSAPKPQAHSLSGDDASGQVAVSRMPEGHAVGIPSAATSGGPKTQAASGAQAGAGAASGAPAGYAPGSSPRAQAPTASAPPASASTAAQQPDAYGWPPSTELRYVLTGNYRGPLHGDGALEWVRDGDRYRVELSGAALVSFAYTSTGRIDHNWLAPDRYVERVFTRRKEVDFNRDQGTLSFSAISTVMPLPAHLQDSASIFMQLAHLLSTQPTHFSAGQTLAFQVARPSGTTIWDFTITGQETVKTGIGALSCWHLDHASRDGELGAEVWLAPALQNLPVQIRLQQDAETFLLFTLSQARQ</sequence>
<dbReference type="OrthoDB" id="8526020at2"/>